<evidence type="ECO:0000313" key="2">
    <source>
        <dbReference type="EMBL" id="PJF35093.1"/>
    </source>
</evidence>
<dbReference type="EMBL" id="PGTL01000034">
    <property type="protein sequence ID" value="PJF42090.1"/>
    <property type="molecule type" value="Genomic_DNA"/>
</dbReference>
<protein>
    <recommendedName>
        <fullName evidence="1">PatA-like N-terminal domain-containing protein</fullName>
    </recommendedName>
</protein>
<comment type="caution">
    <text evidence="2">The sequence shown here is derived from an EMBL/GenBank/DDBJ whole genome shotgun (WGS) entry which is preliminary data.</text>
</comment>
<organism evidence="2 5">
    <name type="scientific">Candidatus Thermofonsia Clade 1 bacterium</name>
    <dbReference type="NCBI Taxonomy" id="2364210"/>
    <lineage>
        <taxon>Bacteria</taxon>
        <taxon>Bacillati</taxon>
        <taxon>Chloroflexota</taxon>
        <taxon>Candidatus Thermofontia</taxon>
        <taxon>Candidatus Thermofonsia Clade 1</taxon>
    </lineage>
</organism>
<reference evidence="4 5" key="1">
    <citation type="submission" date="2017-11" db="EMBL/GenBank/DDBJ databases">
        <title>Evolution of Phototrophy in the Chloroflexi Phylum Driven by Horizontal Gene Transfer.</title>
        <authorList>
            <person name="Ward L.M."/>
            <person name="Hemp J."/>
            <person name="Shih P.M."/>
            <person name="Mcglynn S.E."/>
            <person name="Fischer W."/>
        </authorList>
    </citation>
    <scope>NUCLEOTIDE SEQUENCE [LARGE SCALE GENOMIC DNA]</scope>
    <source>
        <strain evidence="3">CP1_1M</strain>
        <strain evidence="2">JP3_13</strain>
    </source>
</reference>
<evidence type="ECO:0000259" key="1">
    <source>
        <dbReference type="Pfam" id="PF14332"/>
    </source>
</evidence>
<accession>A0A2M8PC18</accession>
<dbReference type="Proteomes" id="UP000229681">
    <property type="component" value="Unassembled WGS sequence"/>
</dbReference>
<dbReference type="InterPro" id="IPR025497">
    <property type="entry name" value="PatA-like_N"/>
</dbReference>
<dbReference type="PANTHER" id="PTHR36304">
    <property type="entry name" value="DOMAIN GTPASE-ACTIVATING PROTEIN, PUTATIVE-RELATED-RELATED"/>
    <property type="match status" value="1"/>
</dbReference>
<dbReference type="EMBL" id="PGTM01000208">
    <property type="protein sequence ID" value="PJF35093.1"/>
    <property type="molecule type" value="Genomic_DNA"/>
</dbReference>
<dbReference type="PANTHER" id="PTHR36304:SF4">
    <property type="entry name" value="DUF4388 DOMAIN-CONTAINING PROTEIN"/>
    <property type="match status" value="1"/>
</dbReference>
<proteinExistence type="predicted"/>
<gene>
    <name evidence="2" type="ORF">CUN49_12310</name>
    <name evidence="3" type="ORF">CUN50_05460</name>
</gene>
<evidence type="ECO:0000313" key="4">
    <source>
        <dbReference type="Proteomes" id="UP000228947"/>
    </source>
</evidence>
<dbReference type="AlphaFoldDB" id="A0A2M8PC18"/>
<evidence type="ECO:0000313" key="3">
    <source>
        <dbReference type="EMBL" id="PJF42090.1"/>
    </source>
</evidence>
<dbReference type="Proteomes" id="UP000228947">
    <property type="component" value="Unassembled WGS sequence"/>
</dbReference>
<sequence length="300" mass="33799">MARPRQLKGTLQDLHTTQLLHLINLAKKTGTLHIYEGVPTGREIILGDGETKRPELQIGAERARVAFREGKLIHARLTSQSDHLATVLHRAGKLNDEQHRIILSKAAHASDKALALLLINANYVSQADIIQSVQRYTLEIIYDLANWTQEPFVFEEGEQPPPDKITVPIDLENVIIEMIRRTSRDKMLLEALPNLDFALRFPESPAEKFAKVKVQLSVEEWRVVSFINGRNTIRQIAKACNMTEMGIRQIVYGLLSAGLVELVKPIAPEAPKSGRRPSQATSNMPQRPVINKLIDRIRNL</sequence>
<feature type="domain" description="PatA-like N-terminal" evidence="1">
    <location>
        <begin position="8"/>
        <end position="182"/>
    </location>
</feature>
<dbReference type="Pfam" id="PF14332">
    <property type="entry name" value="DUF4388"/>
    <property type="match status" value="1"/>
</dbReference>
<name>A0A2M8PC18_9CHLR</name>
<evidence type="ECO:0000313" key="5">
    <source>
        <dbReference type="Proteomes" id="UP000229681"/>
    </source>
</evidence>